<dbReference type="AlphaFoldDB" id="A0A1I7J303"/>
<reference evidence="1 2" key="1">
    <citation type="submission" date="2016-10" db="EMBL/GenBank/DDBJ databases">
        <authorList>
            <person name="de Groot N.N."/>
        </authorList>
    </citation>
    <scope>NUCLEOTIDE SEQUENCE [LARGE SCALE GENOMIC DNA]</scope>
    <source>
        <strain evidence="1 2">Nl14</strain>
    </source>
</reference>
<accession>A0A1I7J303</accession>
<evidence type="ECO:0000313" key="1">
    <source>
        <dbReference type="EMBL" id="SFU79514.1"/>
    </source>
</evidence>
<feature type="non-terminal residue" evidence="1">
    <location>
        <position position="25"/>
    </location>
</feature>
<name>A0A1I7J303_9PROT</name>
<dbReference type="Proteomes" id="UP000182649">
    <property type="component" value="Unassembled WGS sequence"/>
</dbReference>
<evidence type="ECO:0000313" key="2">
    <source>
        <dbReference type="Proteomes" id="UP000182649"/>
    </source>
</evidence>
<dbReference type="EMBL" id="FPBZ01000046">
    <property type="protein sequence ID" value="SFU79514.1"/>
    <property type="molecule type" value="Genomic_DNA"/>
</dbReference>
<organism evidence="1 2">
    <name type="scientific">Nitrosospira multiformis</name>
    <dbReference type="NCBI Taxonomy" id="1231"/>
    <lineage>
        <taxon>Bacteria</taxon>
        <taxon>Pseudomonadati</taxon>
        <taxon>Pseudomonadota</taxon>
        <taxon>Betaproteobacteria</taxon>
        <taxon>Nitrosomonadales</taxon>
        <taxon>Nitrosomonadaceae</taxon>
        <taxon>Nitrosospira</taxon>
    </lineage>
</organism>
<sequence length="25" mass="2810">MTALGHSRNAIDPDIAFVHEFLIEL</sequence>
<proteinExistence type="predicted"/>
<gene>
    <name evidence="1" type="ORF">SAMN05216417_1463</name>
</gene>
<protein>
    <submittedName>
        <fullName evidence="1">Uncharacterized protein</fullName>
    </submittedName>
</protein>